<dbReference type="AlphaFoldDB" id="A0A9Q0DYP2"/>
<evidence type="ECO:0000313" key="3">
    <source>
        <dbReference type="Proteomes" id="UP001148018"/>
    </source>
</evidence>
<keyword evidence="3" id="KW-1185">Reference proteome</keyword>
<evidence type="ECO:0000313" key="2">
    <source>
        <dbReference type="EMBL" id="KAJ3596146.1"/>
    </source>
</evidence>
<gene>
    <name evidence="2" type="ORF">NHX12_002555</name>
</gene>
<organism evidence="2 3">
    <name type="scientific">Muraenolepis orangiensis</name>
    <name type="common">Patagonian moray cod</name>
    <dbReference type="NCBI Taxonomy" id="630683"/>
    <lineage>
        <taxon>Eukaryota</taxon>
        <taxon>Metazoa</taxon>
        <taxon>Chordata</taxon>
        <taxon>Craniata</taxon>
        <taxon>Vertebrata</taxon>
        <taxon>Euteleostomi</taxon>
        <taxon>Actinopterygii</taxon>
        <taxon>Neopterygii</taxon>
        <taxon>Teleostei</taxon>
        <taxon>Neoteleostei</taxon>
        <taxon>Acanthomorphata</taxon>
        <taxon>Zeiogadaria</taxon>
        <taxon>Gadariae</taxon>
        <taxon>Gadiformes</taxon>
        <taxon>Muraenolepidoidei</taxon>
        <taxon>Muraenolepididae</taxon>
        <taxon>Muraenolepis</taxon>
    </lineage>
</organism>
<feature type="compositionally biased region" description="Polar residues" evidence="1">
    <location>
        <begin position="176"/>
        <end position="188"/>
    </location>
</feature>
<protein>
    <submittedName>
        <fullName evidence="2">Uncharacterized protein</fullName>
    </submittedName>
</protein>
<dbReference type="OrthoDB" id="5585231at2759"/>
<dbReference type="EMBL" id="JANIIK010000110">
    <property type="protein sequence ID" value="KAJ3596146.1"/>
    <property type="molecule type" value="Genomic_DNA"/>
</dbReference>
<name>A0A9Q0DYP2_9TELE</name>
<feature type="compositionally biased region" description="Polar residues" evidence="1">
    <location>
        <begin position="157"/>
        <end position="168"/>
    </location>
</feature>
<sequence length="227" mass="25405">MSTLKEDFLIDKDQNVAKSLDWSYMEWLDPQAPPPGRVAAHTQTETVATWDTESQTSSPVIMHIDLDRTHSKARHAALLEADLFQFDRQALGRISTSPTLRRMRSTRHLQTDIRDPVRLESTQEEDAQRESPGSPAHRHIVSPLAVGPLCDEVLHLQNGSGPDSSTGRQRTRSHRSQTFDNGVSSPTQHYPREFEFPSCEGLVSLIDYLNGIIHLAGYIGLGLPLSF</sequence>
<accession>A0A9Q0DYP2</accession>
<reference evidence="2" key="1">
    <citation type="submission" date="2022-07" db="EMBL/GenBank/DDBJ databases">
        <title>Chromosome-level genome of Muraenolepis orangiensis.</title>
        <authorList>
            <person name="Kim J."/>
        </authorList>
    </citation>
    <scope>NUCLEOTIDE SEQUENCE</scope>
    <source>
        <strain evidence="2">KU_S4_2022</strain>
        <tissue evidence="2">Muscle</tissue>
    </source>
</reference>
<feature type="region of interest" description="Disordered" evidence="1">
    <location>
        <begin position="155"/>
        <end position="189"/>
    </location>
</feature>
<evidence type="ECO:0000256" key="1">
    <source>
        <dbReference type="SAM" id="MobiDB-lite"/>
    </source>
</evidence>
<dbReference type="Proteomes" id="UP001148018">
    <property type="component" value="Unassembled WGS sequence"/>
</dbReference>
<proteinExistence type="predicted"/>
<dbReference type="Pfam" id="PF15720">
    <property type="entry name" value="DUF4675"/>
    <property type="match status" value="1"/>
</dbReference>
<feature type="compositionally biased region" description="Basic and acidic residues" evidence="1">
    <location>
        <begin position="109"/>
        <end position="118"/>
    </location>
</feature>
<feature type="region of interest" description="Disordered" evidence="1">
    <location>
        <begin position="97"/>
        <end position="140"/>
    </location>
</feature>
<comment type="caution">
    <text evidence="2">The sequence shown here is derived from an EMBL/GenBank/DDBJ whole genome shotgun (WGS) entry which is preliminary data.</text>
</comment>